<accession>A0A9W5WUK0</accession>
<evidence type="ECO:0000256" key="2">
    <source>
        <dbReference type="SAM" id="MobiDB-lite"/>
    </source>
</evidence>
<keyword evidence="3" id="KW-0732">Signal</keyword>
<evidence type="ECO:0000313" key="5">
    <source>
        <dbReference type="EMBL" id="GFE53307.1"/>
    </source>
</evidence>
<evidence type="ECO:0000313" key="6">
    <source>
        <dbReference type="Proteomes" id="UP001057455"/>
    </source>
</evidence>
<feature type="compositionally biased region" description="Acidic residues" evidence="2">
    <location>
        <begin position="420"/>
        <end position="435"/>
    </location>
</feature>
<dbReference type="Pfam" id="PF04884">
    <property type="entry name" value="UVB_sens_prot"/>
    <property type="match status" value="1"/>
</dbReference>
<feature type="signal peptide" evidence="3">
    <location>
        <begin position="1"/>
        <end position="20"/>
    </location>
</feature>
<comment type="caution">
    <text evidence="5">The sequence shown here is derived from an EMBL/GenBank/DDBJ whole genome shotgun (WGS) entry which is preliminary data.</text>
</comment>
<evidence type="ECO:0000256" key="1">
    <source>
        <dbReference type="ARBA" id="ARBA00007558"/>
    </source>
</evidence>
<gene>
    <name evidence="5" type="ORF">BaOVIS_007110</name>
</gene>
<protein>
    <submittedName>
        <fullName evidence="5">Glutamate N-acetyltransferase, putative</fullName>
    </submittedName>
</protein>
<keyword evidence="6" id="KW-1185">Reference proteome</keyword>
<dbReference type="InterPro" id="IPR006968">
    <property type="entry name" value="RUS_fam"/>
</dbReference>
<comment type="similarity">
    <text evidence="1">Belongs to the RUS1 family.</text>
</comment>
<feature type="region of interest" description="Disordered" evidence="2">
    <location>
        <begin position="415"/>
        <end position="445"/>
    </location>
</feature>
<name>A0A9W5WUK0_BABOV</name>
<dbReference type="AlphaFoldDB" id="A0A9W5WUK0"/>
<evidence type="ECO:0000256" key="3">
    <source>
        <dbReference type="SAM" id="SignalP"/>
    </source>
</evidence>
<proteinExistence type="inferred from homology"/>
<feature type="chain" id="PRO_5040917558" evidence="3">
    <location>
        <begin position="21"/>
        <end position="710"/>
    </location>
</feature>
<sequence>MSQIRLSLIILYLIVGALRAVSLNGADAARVVSESCKAIVPAAWHRKQQLHIRHGYGEYIANEPCGTYGSHGRGSLAFVGAAWRRRQTFTHPQLRRVIGQTSLQDKIVYGIASEPRQHLRNLSCNLAVVDTVVNLGNNIGDMVKRLVHPKIVSDEYYKYAHWRMLERFALAAGMAVASQMKPMESTTPGNVEEGTEETGVTKWITWMTKGKVSSALTNIVLKDVVSRAFNFVWFGKIGAGFDDNPKAFRLLGGLLCSVAGIACFAGNIFKVEPKVVLNVCVNVLKHVGMLTMLASQAAFHSTFCVKNAATNVGEITAKLEAQSPICDFLGMAAGMQLGSLMTDRSTSTQAGIFAGVCLTSNIATYMCAKSVCFRTLNPQRCFVLLEDFASVLLRRLDRYLRYHKMRLEALRHQSQYGAEGESDTDDEGATDDESEVSSSSSHSCFEDDECGAIAEMIHDYEFDTANRLLSRFTSKHLCNKLKKGREVDETGVDSHESYPNEPLNLVQKRIGIKFLTPEQVAAREPLLFPWRDGALKHGAVKYSLADMSVCPATLAEYLKIFKGEKFVVALGSDGVVECAIHRSAKPRDAMLAILTYNIAEKLWTLLDESMEQGFMDHQLEQIWDMCKRSAVSLKEVLARLNANVNNRQKTARRAYDREQLREEMELWKWGLQTVRYAYNVAQACIDEVMLSAQAAKWDVEKFELCSPFKH</sequence>
<dbReference type="Proteomes" id="UP001057455">
    <property type="component" value="Unassembled WGS sequence"/>
</dbReference>
<dbReference type="PANTHER" id="PTHR12770:SF22">
    <property type="entry name" value="PROTEIN ROOT UVB SENSITIVE 1, CHLOROPLASTIC"/>
    <property type="match status" value="1"/>
</dbReference>
<feature type="domain" description="Protein root UVB sensitive/RUS" evidence="4">
    <location>
        <begin position="149"/>
        <end position="389"/>
    </location>
</feature>
<organism evidence="5 6">
    <name type="scientific">Babesia ovis</name>
    <dbReference type="NCBI Taxonomy" id="5869"/>
    <lineage>
        <taxon>Eukaryota</taxon>
        <taxon>Sar</taxon>
        <taxon>Alveolata</taxon>
        <taxon>Apicomplexa</taxon>
        <taxon>Aconoidasida</taxon>
        <taxon>Piroplasmida</taxon>
        <taxon>Babesiidae</taxon>
        <taxon>Babesia</taxon>
    </lineage>
</organism>
<dbReference type="OrthoDB" id="364779at2759"/>
<evidence type="ECO:0000259" key="4">
    <source>
        <dbReference type="Pfam" id="PF04884"/>
    </source>
</evidence>
<dbReference type="EMBL" id="BLIY01000006">
    <property type="protein sequence ID" value="GFE53307.1"/>
    <property type="molecule type" value="Genomic_DNA"/>
</dbReference>
<dbReference type="PANTHER" id="PTHR12770">
    <property type="entry name" value="RUS1 FAMILY PROTEIN C16ORF58"/>
    <property type="match status" value="1"/>
</dbReference>
<dbReference type="InterPro" id="IPR054549">
    <property type="entry name" value="UVB_sens_RUS_dom"/>
</dbReference>
<reference evidence="5" key="1">
    <citation type="submission" date="2019-12" db="EMBL/GenBank/DDBJ databases">
        <title>Genome sequence of Babesia ovis.</title>
        <authorList>
            <person name="Yamagishi J."/>
            <person name="Sevinc F."/>
            <person name="Xuan X."/>
        </authorList>
    </citation>
    <scope>NUCLEOTIDE SEQUENCE</scope>
    <source>
        <strain evidence="5">Selcuk</strain>
    </source>
</reference>